<reference evidence="1 2" key="1">
    <citation type="submission" date="2018-12" db="EMBL/GenBank/DDBJ databases">
        <authorList>
            <consortium name="Pathogen Informatics"/>
        </authorList>
    </citation>
    <scope>NUCLEOTIDE SEQUENCE [LARGE SCALE GENOMIC DNA]</scope>
    <source>
        <strain evidence="1 2">NCTC13071</strain>
    </source>
</reference>
<proteinExistence type="predicted"/>
<dbReference type="KEGG" id="poc:NCTC13071_01252"/>
<dbReference type="AlphaFoldDB" id="A0A448L5J3"/>
<dbReference type="EMBL" id="LR134384">
    <property type="protein sequence ID" value="VEH15254.1"/>
    <property type="molecule type" value="Genomic_DNA"/>
</dbReference>
<gene>
    <name evidence="1" type="ORF">NCTC13071_01252</name>
</gene>
<dbReference type="Proteomes" id="UP000274578">
    <property type="component" value="Chromosome 1"/>
</dbReference>
<sequence>MQRLIKLRSFKALFSRDIINASLRNILDNCIEDIVRLCKTATDSMDLFRTLQYTRFQLNQIQMKSPYQDNLGEKCGRVALCY</sequence>
<organism evidence="1 2">
    <name type="scientific">Segatella oris</name>
    <dbReference type="NCBI Taxonomy" id="28135"/>
    <lineage>
        <taxon>Bacteria</taxon>
        <taxon>Pseudomonadati</taxon>
        <taxon>Bacteroidota</taxon>
        <taxon>Bacteroidia</taxon>
        <taxon>Bacteroidales</taxon>
        <taxon>Prevotellaceae</taxon>
        <taxon>Segatella</taxon>
    </lineage>
</organism>
<evidence type="ECO:0000313" key="2">
    <source>
        <dbReference type="Proteomes" id="UP000274578"/>
    </source>
</evidence>
<evidence type="ECO:0000313" key="1">
    <source>
        <dbReference type="EMBL" id="VEH15254.1"/>
    </source>
</evidence>
<name>A0A448L5J3_9BACT</name>
<protein>
    <submittedName>
        <fullName evidence="1">Uncharacterized protein</fullName>
    </submittedName>
</protein>
<accession>A0A448L5J3</accession>